<name>D7LB53_ARALL</name>
<keyword evidence="3" id="KW-1185">Reference proteome</keyword>
<protein>
    <submittedName>
        <fullName evidence="2">Predicted protein</fullName>
    </submittedName>
</protein>
<organism evidence="3">
    <name type="scientific">Arabidopsis lyrata subsp. lyrata</name>
    <name type="common">Lyre-leaved rock-cress</name>
    <dbReference type="NCBI Taxonomy" id="81972"/>
    <lineage>
        <taxon>Eukaryota</taxon>
        <taxon>Viridiplantae</taxon>
        <taxon>Streptophyta</taxon>
        <taxon>Embryophyta</taxon>
        <taxon>Tracheophyta</taxon>
        <taxon>Spermatophyta</taxon>
        <taxon>Magnoliopsida</taxon>
        <taxon>eudicotyledons</taxon>
        <taxon>Gunneridae</taxon>
        <taxon>Pentapetalae</taxon>
        <taxon>rosids</taxon>
        <taxon>malvids</taxon>
        <taxon>Brassicales</taxon>
        <taxon>Brassicaceae</taxon>
        <taxon>Camelineae</taxon>
        <taxon>Arabidopsis</taxon>
    </lineage>
</organism>
<dbReference type="EMBL" id="GL348715">
    <property type="protein sequence ID" value="EFH62112.1"/>
    <property type="molecule type" value="Genomic_DNA"/>
</dbReference>
<gene>
    <name evidence="2" type="ORF">ARALYDRAFT_673972</name>
</gene>
<dbReference type="Proteomes" id="UP000008694">
    <property type="component" value="Unassembled WGS sequence"/>
</dbReference>
<evidence type="ECO:0000313" key="3">
    <source>
        <dbReference type="Proteomes" id="UP000008694"/>
    </source>
</evidence>
<dbReference type="AlphaFoldDB" id="D7LB53"/>
<dbReference type="Gramene" id="Al_scaffold_0003_3169">
    <property type="protein sequence ID" value="Al_scaffold_0003_3169"/>
    <property type="gene ID" value="Al_scaffold_0003_3169"/>
</dbReference>
<proteinExistence type="predicted"/>
<sequence length="95" mass="10817">MENGVLDLSDSDDDEEESQGRDYVPTGDAYMAGIRNNIAEQLWRNRRYTICGHRSPLLFTTLRYRFPLPASALRSQLPLQLLSTTPSFTILTIIL</sequence>
<evidence type="ECO:0000313" key="2">
    <source>
        <dbReference type="EMBL" id="EFH62112.1"/>
    </source>
</evidence>
<dbReference type="HOGENOM" id="CLU_2375674_0_0_1"/>
<evidence type="ECO:0000256" key="1">
    <source>
        <dbReference type="SAM" id="MobiDB-lite"/>
    </source>
</evidence>
<reference evidence="3" key="1">
    <citation type="journal article" date="2011" name="Nat. Genet.">
        <title>The Arabidopsis lyrata genome sequence and the basis of rapid genome size change.</title>
        <authorList>
            <person name="Hu T.T."/>
            <person name="Pattyn P."/>
            <person name="Bakker E.G."/>
            <person name="Cao J."/>
            <person name="Cheng J.-F."/>
            <person name="Clark R.M."/>
            <person name="Fahlgren N."/>
            <person name="Fawcett J.A."/>
            <person name="Grimwood J."/>
            <person name="Gundlach H."/>
            <person name="Haberer G."/>
            <person name="Hollister J.D."/>
            <person name="Ossowski S."/>
            <person name="Ottilar R.P."/>
            <person name="Salamov A.A."/>
            <person name="Schneeberger K."/>
            <person name="Spannagl M."/>
            <person name="Wang X."/>
            <person name="Yang L."/>
            <person name="Nasrallah M.E."/>
            <person name="Bergelson J."/>
            <person name="Carrington J.C."/>
            <person name="Gaut B.S."/>
            <person name="Schmutz J."/>
            <person name="Mayer K.F.X."/>
            <person name="Van de Peer Y."/>
            <person name="Grigoriev I.V."/>
            <person name="Nordborg M."/>
            <person name="Weigel D."/>
            <person name="Guo Y.-L."/>
        </authorList>
    </citation>
    <scope>NUCLEOTIDE SEQUENCE [LARGE SCALE GENOMIC DNA]</scope>
    <source>
        <strain evidence="3">cv. MN47</strain>
    </source>
</reference>
<feature type="region of interest" description="Disordered" evidence="1">
    <location>
        <begin position="1"/>
        <end position="26"/>
    </location>
</feature>
<accession>D7LB53</accession>